<keyword evidence="1" id="KW-1133">Transmembrane helix</keyword>
<comment type="caution">
    <text evidence="2">The sequence shown here is derived from an EMBL/GenBank/DDBJ whole genome shotgun (WGS) entry which is preliminary data.</text>
</comment>
<name>X0UYQ7_9ZZZZ</name>
<reference evidence="2" key="1">
    <citation type="journal article" date="2014" name="Front. Microbiol.">
        <title>High frequency of phylogenetically diverse reductive dehalogenase-homologous genes in deep subseafloor sedimentary metagenomes.</title>
        <authorList>
            <person name="Kawai M."/>
            <person name="Futagami T."/>
            <person name="Toyoda A."/>
            <person name="Takaki Y."/>
            <person name="Nishi S."/>
            <person name="Hori S."/>
            <person name="Arai W."/>
            <person name="Tsubouchi T."/>
            <person name="Morono Y."/>
            <person name="Uchiyama I."/>
            <person name="Ito T."/>
            <person name="Fujiyama A."/>
            <person name="Inagaki F."/>
            <person name="Takami H."/>
        </authorList>
    </citation>
    <scope>NUCLEOTIDE SEQUENCE</scope>
    <source>
        <strain evidence="2">Expedition CK06-06</strain>
    </source>
</reference>
<accession>X0UYQ7</accession>
<protein>
    <submittedName>
        <fullName evidence="2">Uncharacterized protein</fullName>
    </submittedName>
</protein>
<evidence type="ECO:0000256" key="1">
    <source>
        <dbReference type="SAM" id="Phobius"/>
    </source>
</evidence>
<keyword evidence="1" id="KW-0812">Transmembrane</keyword>
<dbReference type="AlphaFoldDB" id="X0UYQ7"/>
<organism evidence="2">
    <name type="scientific">marine sediment metagenome</name>
    <dbReference type="NCBI Taxonomy" id="412755"/>
    <lineage>
        <taxon>unclassified sequences</taxon>
        <taxon>metagenomes</taxon>
        <taxon>ecological metagenomes</taxon>
    </lineage>
</organism>
<dbReference type="EMBL" id="BARS01020182">
    <property type="protein sequence ID" value="GAG04322.1"/>
    <property type="molecule type" value="Genomic_DNA"/>
</dbReference>
<keyword evidence="1" id="KW-0472">Membrane</keyword>
<evidence type="ECO:0000313" key="2">
    <source>
        <dbReference type="EMBL" id="GAG04322.1"/>
    </source>
</evidence>
<sequence length="55" mass="6002">MAWVVIGFIVIAALIFNLINVFADVTSPAGTFWAVVATILLGISAVLMVLYREKY</sequence>
<feature type="transmembrane region" description="Helical" evidence="1">
    <location>
        <begin position="33"/>
        <end position="51"/>
    </location>
</feature>
<proteinExistence type="predicted"/>
<gene>
    <name evidence="2" type="ORF">S01H1_32584</name>
</gene>